<proteinExistence type="predicted"/>
<dbReference type="AlphaFoldDB" id="X0W260"/>
<comment type="caution">
    <text evidence="2">The sequence shown here is derived from an EMBL/GenBank/DDBJ whole genome shotgun (WGS) entry which is preliminary data.</text>
</comment>
<protein>
    <submittedName>
        <fullName evidence="2">Uncharacterized protein</fullName>
    </submittedName>
</protein>
<dbReference type="EMBL" id="BARS01028301">
    <property type="protein sequence ID" value="GAG06831.1"/>
    <property type="molecule type" value="Genomic_DNA"/>
</dbReference>
<keyword evidence="1" id="KW-0812">Transmembrane</keyword>
<evidence type="ECO:0000256" key="1">
    <source>
        <dbReference type="SAM" id="Phobius"/>
    </source>
</evidence>
<feature type="transmembrane region" description="Helical" evidence="1">
    <location>
        <begin position="12"/>
        <end position="35"/>
    </location>
</feature>
<accession>X0W260</accession>
<reference evidence="2" key="1">
    <citation type="journal article" date="2014" name="Front. Microbiol.">
        <title>High frequency of phylogenetically diverse reductive dehalogenase-homologous genes in deep subseafloor sedimentary metagenomes.</title>
        <authorList>
            <person name="Kawai M."/>
            <person name="Futagami T."/>
            <person name="Toyoda A."/>
            <person name="Takaki Y."/>
            <person name="Nishi S."/>
            <person name="Hori S."/>
            <person name="Arai W."/>
            <person name="Tsubouchi T."/>
            <person name="Morono Y."/>
            <person name="Uchiyama I."/>
            <person name="Ito T."/>
            <person name="Fujiyama A."/>
            <person name="Inagaki F."/>
            <person name="Takami H."/>
        </authorList>
    </citation>
    <scope>NUCLEOTIDE SEQUENCE</scope>
    <source>
        <strain evidence="2">Expedition CK06-06</strain>
    </source>
</reference>
<sequence>MGLIKNKKAALRFSFFILGLIVIASIIFVAGGVLANTHTSTVDVTPHIVPNASSVDFIADVEWTSGDSIHEFRVYEPTEFSDLKCDSVSNWYDPFYAYTTINGTEYYYCQWNARTGNELDSGNDQKDFTFSLDTAKTECCRDLFVETRDDQGIYVFHQPKVCVDTSAPITTKTYIGPQKEDNGFKWIDGVTEIELTAIDPEPHPAGVKETQ</sequence>
<feature type="non-terminal residue" evidence="2">
    <location>
        <position position="211"/>
    </location>
</feature>
<name>X0W260_9ZZZZ</name>
<gene>
    <name evidence="2" type="ORF">S01H1_44369</name>
</gene>
<organism evidence="2">
    <name type="scientific">marine sediment metagenome</name>
    <dbReference type="NCBI Taxonomy" id="412755"/>
    <lineage>
        <taxon>unclassified sequences</taxon>
        <taxon>metagenomes</taxon>
        <taxon>ecological metagenomes</taxon>
    </lineage>
</organism>
<keyword evidence="1" id="KW-1133">Transmembrane helix</keyword>
<evidence type="ECO:0000313" key="2">
    <source>
        <dbReference type="EMBL" id="GAG06831.1"/>
    </source>
</evidence>
<keyword evidence="1" id="KW-0472">Membrane</keyword>